<dbReference type="GO" id="GO:0003964">
    <property type="term" value="F:RNA-directed DNA polymerase activity"/>
    <property type="evidence" value="ECO:0007669"/>
    <property type="project" value="UniProtKB-KW"/>
</dbReference>
<dbReference type="AlphaFoldDB" id="A0A7L1GXA9"/>
<evidence type="ECO:0000256" key="2">
    <source>
        <dbReference type="ARBA" id="ARBA00022695"/>
    </source>
</evidence>
<dbReference type="EMBL" id="VXBD01014226">
    <property type="protein sequence ID" value="NXN18663.1"/>
    <property type="molecule type" value="Genomic_DNA"/>
</dbReference>
<evidence type="ECO:0000256" key="8">
    <source>
        <dbReference type="PROSITE-ProRule" id="PRU00450"/>
    </source>
</evidence>
<keyword evidence="12" id="KW-1185">Reference proteome</keyword>
<keyword evidence="8" id="KW-0862">Zinc</keyword>
<organism evidence="11 12">
    <name type="scientific">Indicator maculatus</name>
    <name type="common">spotted honeyguide</name>
    <dbReference type="NCBI Taxonomy" id="545262"/>
    <lineage>
        <taxon>Eukaryota</taxon>
        <taxon>Metazoa</taxon>
        <taxon>Chordata</taxon>
        <taxon>Craniata</taxon>
        <taxon>Vertebrata</taxon>
        <taxon>Euteleostomi</taxon>
        <taxon>Archelosauria</taxon>
        <taxon>Archosauria</taxon>
        <taxon>Dinosauria</taxon>
        <taxon>Saurischia</taxon>
        <taxon>Theropoda</taxon>
        <taxon>Coelurosauria</taxon>
        <taxon>Aves</taxon>
        <taxon>Neognathae</taxon>
        <taxon>Neoaves</taxon>
        <taxon>Telluraves</taxon>
        <taxon>Coraciimorphae</taxon>
        <taxon>Piciformes</taxon>
        <taxon>Indicatoridae</taxon>
        <taxon>Indicator</taxon>
    </lineage>
</organism>
<evidence type="ECO:0000256" key="6">
    <source>
        <dbReference type="ARBA" id="ARBA00022801"/>
    </source>
</evidence>
<evidence type="ECO:0000259" key="10">
    <source>
        <dbReference type="PROSITE" id="PS50879"/>
    </source>
</evidence>
<feature type="non-terminal residue" evidence="11">
    <location>
        <position position="1"/>
    </location>
</feature>
<dbReference type="InterPro" id="IPR003308">
    <property type="entry name" value="Integrase_Zn-bd_dom_N"/>
</dbReference>
<dbReference type="InterPro" id="IPR036397">
    <property type="entry name" value="RNaseH_sf"/>
</dbReference>
<evidence type="ECO:0000313" key="12">
    <source>
        <dbReference type="Proteomes" id="UP000557230"/>
    </source>
</evidence>
<keyword evidence="2" id="KW-0548">Nucleotidyltransferase</keyword>
<dbReference type="GO" id="GO:0035613">
    <property type="term" value="F:RNA stem-loop binding"/>
    <property type="evidence" value="ECO:0007669"/>
    <property type="project" value="TreeGrafter"/>
</dbReference>
<keyword evidence="5" id="KW-0255">Endonuclease</keyword>
<name>A0A7L1GXA9_9PICI</name>
<evidence type="ECO:0000259" key="9">
    <source>
        <dbReference type="PROSITE" id="PS50876"/>
    </source>
</evidence>
<keyword evidence="7" id="KW-0695">RNA-directed DNA polymerase</keyword>
<dbReference type="Proteomes" id="UP000557230">
    <property type="component" value="Unassembled WGS sequence"/>
</dbReference>
<dbReference type="PANTHER" id="PTHR41694:SF3">
    <property type="entry name" value="RNA-DIRECTED DNA POLYMERASE-RELATED"/>
    <property type="match status" value="1"/>
</dbReference>
<feature type="non-terminal residue" evidence="11">
    <location>
        <position position="154"/>
    </location>
</feature>
<reference evidence="11 12" key="1">
    <citation type="submission" date="2019-09" db="EMBL/GenBank/DDBJ databases">
        <title>Bird 10,000 Genomes (B10K) Project - Family phase.</title>
        <authorList>
            <person name="Zhang G."/>
        </authorList>
    </citation>
    <scope>NUCLEOTIDE SEQUENCE [LARGE SCALE GENOMIC DNA]</scope>
    <source>
        <strain evidence="11">B10K-DU-001-78</strain>
        <tissue evidence="11">Muscle</tissue>
    </source>
</reference>
<evidence type="ECO:0000256" key="5">
    <source>
        <dbReference type="ARBA" id="ARBA00022759"/>
    </source>
</evidence>
<keyword evidence="3" id="KW-0540">Nuclease</keyword>
<dbReference type="Gene3D" id="3.30.420.10">
    <property type="entry name" value="Ribonuclease H-like superfamily/Ribonuclease H"/>
    <property type="match status" value="1"/>
</dbReference>
<evidence type="ECO:0000256" key="4">
    <source>
        <dbReference type="ARBA" id="ARBA00022723"/>
    </source>
</evidence>
<dbReference type="Gene3D" id="1.10.10.200">
    <property type="match status" value="1"/>
</dbReference>
<evidence type="ECO:0000256" key="7">
    <source>
        <dbReference type="ARBA" id="ARBA00022918"/>
    </source>
</evidence>
<keyword evidence="1" id="KW-0808">Transferase</keyword>
<dbReference type="GO" id="GO:0008270">
    <property type="term" value="F:zinc ion binding"/>
    <property type="evidence" value="ECO:0007669"/>
    <property type="project" value="UniProtKB-KW"/>
</dbReference>
<sequence>LELKAAAMVFSKWPNEPINVVTDSQSVCNIVQWLDCGMLKEVNNKTLFHLLKALWLALQSRTEPYYVLHVRSHTGLPGFVSEGNARADALMAPAWAVPIPDMWQQAAQSHAFFHQGARALQRQFDISLSSSRDILASCADWQHFSSIQPPAVNP</sequence>
<dbReference type="Pfam" id="PF00075">
    <property type="entry name" value="RNase_H"/>
    <property type="match status" value="1"/>
</dbReference>
<keyword evidence="4" id="KW-0479">Metal-binding</keyword>
<feature type="domain" description="RNase H type-1" evidence="10">
    <location>
        <begin position="1"/>
        <end position="96"/>
    </location>
</feature>
<dbReference type="Pfam" id="PF02022">
    <property type="entry name" value="Integrase_Zn"/>
    <property type="match status" value="1"/>
</dbReference>
<dbReference type="InterPro" id="IPR002156">
    <property type="entry name" value="RNaseH_domain"/>
</dbReference>
<dbReference type="PROSITE" id="PS50876">
    <property type="entry name" value="ZF_INTEGRASE"/>
    <property type="match status" value="1"/>
</dbReference>
<protein>
    <submittedName>
        <fullName evidence="11">POK7 protein</fullName>
    </submittedName>
</protein>
<dbReference type="SUPFAM" id="SSF53098">
    <property type="entry name" value="Ribonuclease H-like"/>
    <property type="match status" value="1"/>
</dbReference>
<dbReference type="InterPro" id="IPR017856">
    <property type="entry name" value="Integrase-like_N"/>
</dbReference>
<feature type="domain" description="Integrase-type" evidence="9">
    <location>
        <begin position="101"/>
        <end position="142"/>
    </location>
</feature>
<keyword evidence="8" id="KW-0863">Zinc-finger</keyword>
<comment type="caution">
    <text evidence="11">The sequence shown here is derived from an EMBL/GenBank/DDBJ whole genome shotgun (WGS) entry which is preliminary data.</text>
</comment>
<accession>A0A7L1GXA9</accession>
<proteinExistence type="predicted"/>
<dbReference type="PANTHER" id="PTHR41694">
    <property type="entry name" value="ENDOGENOUS RETROVIRUS GROUP K MEMBER POL PROTEIN"/>
    <property type="match status" value="1"/>
</dbReference>
<evidence type="ECO:0000313" key="11">
    <source>
        <dbReference type="EMBL" id="NXN18663.1"/>
    </source>
</evidence>
<evidence type="ECO:0000256" key="1">
    <source>
        <dbReference type="ARBA" id="ARBA00022679"/>
    </source>
</evidence>
<dbReference type="InterPro" id="IPR012337">
    <property type="entry name" value="RNaseH-like_sf"/>
</dbReference>
<keyword evidence="6" id="KW-0378">Hydrolase</keyword>
<dbReference type="OrthoDB" id="9395371at2759"/>
<dbReference type="PROSITE" id="PS50879">
    <property type="entry name" value="RNASE_H_1"/>
    <property type="match status" value="1"/>
</dbReference>
<evidence type="ECO:0000256" key="3">
    <source>
        <dbReference type="ARBA" id="ARBA00022722"/>
    </source>
</evidence>
<gene>
    <name evidence="11" type="primary">Ervk7_0</name>
    <name evidence="11" type="ORF">INDMAC_R15640</name>
</gene>
<dbReference type="SUPFAM" id="SSF46919">
    <property type="entry name" value="N-terminal Zn binding domain of HIV integrase"/>
    <property type="match status" value="1"/>
</dbReference>
<dbReference type="GO" id="GO:0004523">
    <property type="term" value="F:RNA-DNA hybrid ribonuclease activity"/>
    <property type="evidence" value="ECO:0007669"/>
    <property type="project" value="InterPro"/>
</dbReference>